<protein>
    <submittedName>
        <fullName evidence="2">BBE domain-containing protein</fullName>
    </submittedName>
</protein>
<sequence>MRGGYVNYIDAAMPDWQVTYYGQNVNRLRDVARQYDPDAVFGFAQGLVRA</sequence>
<organism evidence="2 3">
    <name type="scientific">Actinokineospora soli</name>
    <dbReference type="NCBI Taxonomy" id="1048753"/>
    <lineage>
        <taxon>Bacteria</taxon>
        <taxon>Bacillati</taxon>
        <taxon>Actinomycetota</taxon>
        <taxon>Actinomycetes</taxon>
        <taxon>Pseudonocardiales</taxon>
        <taxon>Pseudonocardiaceae</taxon>
        <taxon>Actinokineospora</taxon>
    </lineage>
</organism>
<reference evidence="3" key="1">
    <citation type="journal article" date="2019" name="Int. J. Syst. Evol. Microbiol.">
        <title>The Global Catalogue of Microorganisms (GCM) 10K type strain sequencing project: providing services to taxonomists for standard genome sequencing and annotation.</title>
        <authorList>
            <consortium name="The Broad Institute Genomics Platform"/>
            <consortium name="The Broad Institute Genome Sequencing Center for Infectious Disease"/>
            <person name="Wu L."/>
            <person name="Ma J."/>
        </authorList>
    </citation>
    <scope>NUCLEOTIDE SEQUENCE [LARGE SCALE GENOMIC DNA]</scope>
    <source>
        <strain evidence="3">JCM 17695</strain>
    </source>
</reference>
<dbReference type="Proteomes" id="UP001596512">
    <property type="component" value="Unassembled WGS sequence"/>
</dbReference>
<proteinExistence type="predicted"/>
<gene>
    <name evidence="2" type="ORF">ACFQV2_35065</name>
</gene>
<dbReference type="Gene3D" id="3.30.465.10">
    <property type="match status" value="1"/>
</dbReference>
<dbReference type="InterPro" id="IPR016169">
    <property type="entry name" value="FAD-bd_PCMH_sub2"/>
</dbReference>
<dbReference type="Pfam" id="PF08031">
    <property type="entry name" value="BBE"/>
    <property type="match status" value="1"/>
</dbReference>
<dbReference type="Gene3D" id="3.40.462.20">
    <property type="match status" value="1"/>
</dbReference>
<keyword evidence="3" id="KW-1185">Reference proteome</keyword>
<name>A0ABW2TXB1_9PSEU</name>
<accession>A0ABW2TXB1</accession>
<evidence type="ECO:0000259" key="1">
    <source>
        <dbReference type="Pfam" id="PF08031"/>
    </source>
</evidence>
<dbReference type="InterPro" id="IPR012951">
    <property type="entry name" value="BBE"/>
</dbReference>
<feature type="domain" description="Berberine/berberine-like" evidence="1">
    <location>
        <begin position="5"/>
        <end position="46"/>
    </location>
</feature>
<evidence type="ECO:0000313" key="3">
    <source>
        <dbReference type="Proteomes" id="UP001596512"/>
    </source>
</evidence>
<comment type="caution">
    <text evidence="2">The sequence shown here is derived from an EMBL/GenBank/DDBJ whole genome shotgun (WGS) entry which is preliminary data.</text>
</comment>
<evidence type="ECO:0000313" key="2">
    <source>
        <dbReference type="EMBL" id="MFC7617858.1"/>
    </source>
</evidence>
<dbReference type="EMBL" id="JBHTEY010000004">
    <property type="protein sequence ID" value="MFC7617858.1"/>
    <property type="molecule type" value="Genomic_DNA"/>
</dbReference>